<evidence type="ECO:0000259" key="6">
    <source>
        <dbReference type="Pfam" id="PF01343"/>
    </source>
</evidence>
<dbReference type="InterPro" id="IPR002142">
    <property type="entry name" value="Peptidase_S49"/>
</dbReference>
<dbReference type="SUPFAM" id="SSF52096">
    <property type="entry name" value="ClpP/crotonase"/>
    <property type="match status" value="1"/>
</dbReference>
<dbReference type="eggNOG" id="COG0616">
    <property type="taxonomic scope" value="Bacteria"/>
</dbReference>
<dbReference type="Gene3D" id="3.90.226.10">
    <property type="entry name" value="2-enoyl-CoA Hydratase, Chain A, domain 1"/>
    <property type="match status" value="1"/>
</dbReference>
<keyword evidence="5" id="KW-0472">Membrane</keyword>
<accession>A0A1N6H063</accession>
<dbReference type="EMBL" id="FSRN01000001">
    <property type="protein sequence ID" value="SIO13184.1"/>
    <property type="molecule type" value="Genomic_DNA"/>
</dbReference>
<dbReference type="InterPro" id="IPR004635">
    <property type="entry name" value="Pept_S49_SppA"/>
</dbReference>
<dbReference type="PANTHER" id="PTHR42987:SF7">
    <property type="entry name" value="SIGNAL PEPTIDE PEPTIDASE SPPA-RELATED"/>
    <property type="match status" value="1"/>
</dbReference>
<keyword evidence="4" id="KW-0720">Serine protease</keyword>
<dbReference type="CDD" id="cd07023">
    <property type="entry name" value="S49_Sppa_N_C"/>
    <property type="match status" value="1"/>
</dbReference>
<evidence type="ECO:0000256" key="2">
    <source>
        <dbReference type="ARBA" id="ARBA00022670"/>
    </source>
</evidence>
<keyword evidence="3" id="KW-0378">Hydrolase</keyword>
<dbReference type="NCBIfam" id="TIGR00706">
    <property type="entry name" value="SppA_dom"/>
    <property type="match status" value="1"/>
</dbReference>
<dbReference type="InterPro" id="IPR029045">
    <property type="entry name" value="ClpP/crotonase-like_dom_sf"/>
</dbReference>
<evidence type="ECO:0000256" key="4">
    <source>
        <dbReference type="ARBA" id="ARBA00022825"/>
    </source>
</evidence>
<dbReference type="InterPro" id="IPR047272">
    <property type="entry name" value="S49_SppA_C"/>
</dbReference>
<keyword evidence="2 7" id="KW-0645">Protease</keyword>
<dbReference type="GO" id="GO:0006508">
    <property type="term" value="P:proteolysis"/>
    <property type="evidence" value="ECO:0007669"/>
    <property type="project" value="UniProtKB-KW"/>
</dbReference>
<gene>
    <name evidence="7" type="ORF">SAMN05878443_1546</name>
</gene>
<organism evidence="7 8">
    <name type="scientific">Carnobacterium alterfunditum</name>
    <dbReference type="NCBI Taxonomy" id="28230"/>
    <lineage>
        <taxon>Bacteria</taxon>
        <taxon>Bacillati</taxon>
        <taxon>Bacillota</taxon>
        <taxon>Bacilli</taxon>
        <taxon>Lactobacillales</taxon>
        <taxon>Carnobacteriaceae</taxon>
        <taxon>Carnobacterium</taxon>
    </lineage>
</organism>
<proteinExistence type="inferred from homology"/>
<dbReference type="AlphaFoldDB" id="A0A1N6H063"/>
<evidence type="ECO:0000256" key="1">
    <source>
        <dbReference type="ARBA" id="ARBA00008683"/>
    </source>
</evidence>
<keyword evidence="5" id="KW-1133">Transmembrane helix</keyword>
<feature type="transmembrane region" description="Helical" evidence="5">
    <location>
        <begin position="6"/>
        <end position="26"/>
    </location>
</feature>
<dbReference type="Pfam" id="PF01343">
    <property type="entry name" value="Peptidase_S49"/>
    <property type="match status" value="1"/>
</dbReference>
<reference evidence="8" key="1">
    <citation type="submission" date="2016-11" db="EMBL/GenBank/DDBJ databases">
        <authorList>
            <person name="Varghese N."/>
            <person name="Submissions S."/>
        </authorList>
    </citation>
    <scope>NUCLEOTIDE SEQUENCE [LARGE SCALE GENOMIC DNA]</scope>
    <source>
        <strain evidence="8">313</strain>
    </source>
</reference>
<evidence type="ECO:0000313" key="8">
    <source>
        <dbReference type="Proteomes" id="UP000184758"/>
    </source>
</evidence>
<feature type="domain" description="Peptidase S49" evidence="6">
    <location>
        <begin position="136"/>
        <end position="286"/>
    </location>
</feature>
<comment type="similarity">
    <text evidence="1">Belongs to the peptidase S49 family.</text>
</comment>
<protein>
    <submittedName>
        <fullName evidence="7">Protease-4</fullName>
    </submittedName>
</protein>
<dbReference type="PANTHER" id="PTHR42987">
    <property type="entry name" value="PEPTIDASE S49"/>
    <property type="match status" value="1"/>
</dbReference>
<sequence>MNAKRWSAIGIALGIFIFSLFFSNYFSYMVQKQETTETVSDSFLSLLGTNTVEESLLKAGNSSKRIVVLSVDGTILAGQSASLTGDSGYDHDGFLQQLEQVLIDDTIKGIILSVNSPGGGTYESAQIKDKLVAIQQTTDIPIYVSMGSMAASGGYYISASAEKIFASEETLTGSIGVIMSGTNFTELFEKIGVDDTTIKSGKFKDIGSATRMMTEEDAAILQTIVDTSYDRFVEIIVEGRGMEKDAVKNLADGRIYDGVQALENGLVDEIGYQEDALEAIQKDYDLKDAEIFSYQNPSLSFASLFNAKVSNLFQTSETTESEISKLMSAIGTADSPKMMYYYGGK</sequence>
<evidence type="ECO:0000256" key="3">
    <source>
        <dbReference type="ARBA" id="ARBA00022801"/>
    </source>
</evidence>
<evidence type="ECO:0000313" key="7">
    <source>
        <dbReference type="EMBL" id="SIO13184.1"/>
    </source>
</evidence>
<dbReference type="Proteomes" id="UP000184758">
    <property type="component" value="Unassembled WGS sequence"/>
</dbReference>
<dbReference type="GO" id="GO:0008236">
    <property type="term" value="F:serine-type peptidase activity"/>
    <property type="evidence" value="ECO:0007669"/>
    <property type="project" value="UniProtKB-KW"/>
</dbReference>
<evidence type="ECO:0000256" key="5">
    <source>
        <dbReference type="SAM" id="Phobius"/>
    </source>
</evidence>
<dbReference type="RefSeq" id="WP_034548651.1">
    <property type="nucleotide sequence ID" value="NZ_FSRN01000001.1"/>
</dbReference>
<dbReference type="Gene3D" id="6.20.330.10">
    <property type="match status" value="1"/>
</dbReference>
<name>A0A1N6H063_9LACT</name>
<keyword evidence="5" id="KW-0812">Transmembrane</keyword>
<dbReference type="STRING" id="28230.SAMN05878443_1546"/>
<keyword evidence="8" id="KW-1185">Reference proteome</keyword>
<dbReference type="OrthoDB" id="9764363at2"/>